<sequence>MRIKTTIILIIAILLTIIFMQNLEQVRFTILFSTMYVSKITMMLIVGVITFILGYLVGRPGKTKYNHIGYDEDNDAGTKPHTLSDEDKEYLN</sequence>
<keyword evidence="2" id="KW-0472">Membrane</keyword>
<evidence type="ECO:0000313" key="3">
    <source>
        <dbReference type="EMBL" id="MBD1366304.1"/>
    </source>
</evidence>
<gene>
    <name evidence="3" type="ORF">IDJ77_21000</name>
</gene>
<dbReference type="Proteomes" id="UP000606600">
    <property type="component" value="Unassembled WGS sequence"/>
</dbReference>
<keyword evidence="2" id="KW-0812">Transmembrane</keyword>
<evidence type="ECO:0000313" key="4">
    <source>
        <dbReference type="Proteomes" id="UP000606600"/>
    </source>
</evidence>
<dbReference type="EMBL" id="JACWMY010000012">
    <property type="protein sequence ID" value="MBD1366304.1"/>
    <property type="molecule type" value="Genomic_DNA"/>
</dbReference>
<evidence type="ECO:0000256" key="1">
    <source>
        <dbReference type="SAM" id="MobiDB-lite"/>
    </source>
</evidence>
<dbReference type="RefSeq" id="WP_191190953.1">
    <property type="nucleotide sequence ID" value="NZ_JACWMY010000012.1"/>
</dbReference>
<feature type="compositionally biased region" description="Basic and acidic residues" evidence="1">
    <location>
        <begin position="76"/>
        <end position="92"/>
    </location>
</feature>
<keyword evidence="2" id="KW-1133">Transmembrane helix</keyword>
<protein>
    <recommendedName>
        <fullName evidence="5">LapA family protein</fullName>
    </recommendedName>
</protein>
<organism evidence="3 4">
    <name type="scientific">Mucilaginibacter pankratovii</name>
    <dbReference type="NCBI Taxonomy" id="2772110"/>
    <lineage>
        <taxon>Bacteria</taxon>
        <taxon>Pseudomonadati</taxon>
        <taxon>Bacteroidota</taxon>
        <taxon>Sphingobacteriia</taxon>
        <taxon>Sphingobacteriales</taxon>
        <taxon>Sphingobacteriaceae</taxon>
        <taxon>Mucilaginibacter</taxon>
    </lineage>
</organism>
<comment type="caution">
    <text evidence="3">The sequence shown here is derived from an EMBL/GenBank/DDBJ whole genome shotgun (WGS) entry which is preliminary data.</text>
</comment>
<proteinExistence type="predicted"/>
<evidence type="ECO:0000256" key="2">
    <source>
        <dbReference type="SAM" id="Phobius"/>
    </source>
</evidence>
<keyword evidence="4" id="KW-1185">Reference proteome</keyword>
<feature type="transmembrane region" description="Helical" evidence="2">
    <location>
        <begin position="7"/>
        <end position="23"/>
    </location>
</feature>
<accession>A0ABR7WXZ2</accession>
<name>A0ABR7WXZ2_9SPHI</name>
<feature type="transmembrane region" description="Helical" evidence="2">
    <location>
        <begin position="35"/>
        <end position="57"/>
    </location>
</feature>
<evidence type="ECO:0008006" key="5">
    <source>
        <dbReference type="Google" id="ProtNLM"/>
    </source>
</evidence>
<feature type="region of interest" description="Disordered" evidence="1">
    <location>
        <begin position="69"/>
        <end position="92"/>
    </location>
</feature>
<reference evidence="3 4" key="1">
    <citation type="submission" date="2020-09" db="EMBL/GenBank/DDBJ databases">
        <title>Novel species of Mucilaginibacter isolated from a glacier on the Tibetan Plateau.</title>
        <authorList>
            <person name="Liu Q."/>
            <person name="Xin Y.-H."/>
        </authorList>
    </citation>
    <scope>NUCLEOTIDE SEQUENCE [LARGE SCALE GENOMIC DNA]</scope>
    <source>
        <strain evidence="3 4">ZT4R22</strain>
    </source>
</reference>